<name>A0A9Q1M114_9SOLA</name>
<gene>
    <name evidence="1" type="ORF">K7X08_033134</name>
</gene>
<comment type="caution">
    <text evidence="1">The sequence shown here is derived from an EMBL/GenBank/DDBJ whole genome shotgun (WGS) entry which is preliminary data.</text>
</comment>
<dbReference type="EMBL" id="JAJAGQ010000011">
    <property type="protein sequence ID" value="KAJ8549427.1"/>
    <property type="molecule type" value="Genomic_DNA"/>
</dbReference>
<proteinExistence type="predicted"/>
<reference evidence="2" key="1">
    <citation type="journal article" date="2023" name="Proc. Natl. Acad. Sci. U.S.A.">
        <title>Genomic and structural basis for evolution of tropane alkaloid biosynthesis.</title>
        <authorList>
            <person name="Wanga Y.-J."/>
            <person name="Taina T."/>
            <person name="Yua J.-Y."/>
            <person name="Lia J."/>
            <person name="Xua B."/>
            <person name="Chenc J."/>
            <person name="D'Auriad J.C."/>
            <person name="Huanga J.-P."/>
            <person name="Huanga S.-X."/>
        </authorList>
    </citation>
    <scope>NUCLEOTIDE SEQUENCE [LARGE SCALE GENOMIC DNA]</scope>
    <source>
        <strain evidence="2">cv. KIB-2019</strain>
    </source>
</reference>
<dbReference type="AlphaFoldDB" id="A0A9Q1M114"/>
<evidence type="ECO:0000313" key="1">
    <source>
        <dbReference type="EMBL" id="KAJ8549427.1"/>
    </source>
</evidence>
<sequence length="206" mass="23108">MGSEVELNVIDQKNDELIEKAVEFADASPVPARSQLLRNVFTDPRSFRMGPDRRHKDTQYSLMIDGDREVLSLLKPGLSTGFDVAANHSEIVPNSAMFANFEKFCPPTTDVEGYEKCYEDVWEASPNGAKTLIATGVRSTPDTMELWMKLAILEEDQTNKGHALREALAHIPDYVRLLKTGVELAFEQDARLVLQRTAECRPPREG</sequence>
<dbReference type="OrthoDB" id="1328860at2759"/>
<accession>A0A9Q1M114</accession>
<protein>
    <submittedName>
        <fullName evidence="1">Uncharacterized protein</fullName>
    </submittedName>
</protein>
<organism evidence="1 2">
    <name type="scientific">Anisodus acutangulus</name>
    <dbReference type="NCBI Taxonomy" id="402998"/>
    <lineage>
        <taxon>Eukaryota</taxon>
        <taxon>Viridiplantae</taxon>
        <taxon>Streptophyta</taxon>
        <taxon>Embryophyta</taxon>
        <taxon>Tracheophyta</taxon>
        <taxon>Spermatophyta</taxon>
        <taxon>Magnoliopsida</taxon>
        <taxon>eudicotyledons</taxon>
        <taxon>Gunneridae</taxon>
        <taxon>Pentapetalae</taxon>
        <taxon>asterids</taxon>
        <taxon>lamiids</taxon>
        <taxon>Solanales</taxon>
        <taxon>Solanaceae</taxon>
        <taxon>Solanoideae</taxon>
        <taxon>Hyoscyameae</taxon>
        <taxon>Anisodus</taxon>
    </lineage>
</organism>
<keyword evidence="2" id="KW-1185">Reference proteome</keyword>
<dbReference type="Proteomes" id="UP001152561">
    <property type="component" value="Unassembled WGS sequence"/>
</dbReference>
<evidence type="ECO:0000313" key="2">
    <source>
        <dbReference type="Proteomes" id="UP001152561"/>
    </source>
</evidence>